<name>A0AAW1HZA4_SAPOF</name>
<protein>
    <submittedName>
        <fullName evidence="1">Uncharacterized protein</fullName>
    </submittedName>
</protein>
<evidence type="ECO:0000313" key="2">
    <source>
        <dbReference type="Proteomes" id="UP001443914"/>
    </source>
</evidence>
<keyword evidence="2" id="KW-1185">Reference proteome</keyword>
<dbReference type="Proteomes" id="UP001443914">
    <property type="component" value="Unassembled WGS sequence"/>
</dbReference>
<dbReference type="EMBL" id="JBDFQZ010000010">
    <property type="protein sequence ID" value="KAK9682387.1"/>
    <property type="molecule type" value="Genomic_DNA"/>
</dbReference>
<proteinExistence type="predicted"/>
<organism evidence="1 2">
    <name type="scientific">Saponaria officinalis</name>
    <name type="common">Common soapwort</name>
    <name type="synonym">Lychnis saponaria</name>
    <dbReference type="NCBI Taxonomy" id="3572"/>
    <lineage>
        <taxon>Eukaryota</taxon>
        <taxon>Viridiplantae</taxon>
        <taxon>Streptophyta</taxon>
        <taxon>Embryophyta</taxon>
        <taxon>Tracheophyta</taxon>
        <taxon>Spermatophyta</taxon>
        <taxon>Magnoliopsida</taxon>
        <taxon>eudicotyledons</taxon>
        <taxon>Gunneridae</taxon>
        <taxon>Pentapetalae</taxon>
        <taxon>Caryophyllales</taxon>
        <taxon>Caryophyllaceae</taxon>
        <taxon>Caryophylleae</taxon>
        <taxon>Saponaria</taxon>
    </lineage>
</organism>
<dbReference type="AlphaFoldDB" id="A0AAW1HZA4"/>
<evidence type="ECO:0000313" key="1">
    <source>
        <dbReference type="EMBL" id="KAK9682387.1"/>
    </source>
</evidence>
<reference evidence="1" key="1">
    <citation type="submission" date="2024-03" db="EMBL/GenBank/DDBJ databases">
        <title>WGS assembly of Saponaria officinalis var. Norfolk2.</title>
        <authorList>
            <person name="Jenkins J."/>
            <person name="Shu S."/>
            <person name="Grimwood J."/>
            <person name="Barry K."/>
            <person name="Goodstein D."/>
            <person name="Schmutz J."/>
            <person name="Leebens-Mack J."/>
            <person name="Osbourn A."/>
        </authorList>
    </citation>
    <scope>NUCLEOTIDE SEQUENCE [LARGE SCALE GENOMIC DNA]</scope>
    <source>
        <strain evidence="1">JIC</strain>
    </source>
</reference>
<comment type="caution">
    <text evidence="1">The sequence shown here is derived from an EMBL/GenBank/DDBJ whole genome shotgun (WGS) entry which is preliminary data.</text>
</comment>
<sequence>MPSRLKYYCDTAMLHKLQFATNCLSQKGQFGRNYLHAEPPGFVNSSLPNLVCHLRKSSMAINKLLVNVVNDSHLYDLTGRGLTGMVAALNHGKLSFGCPDSRSSTSCFPKRQPTFAPRTLSLAIVVW</sequence>
<gene>
    <name evidence="1" type="ORF">RND81_10G070200</name>
</gene>
<accession>A0AAW1HZA4</accession>